<keyword evidence="3" id="KW-1185">Reference proteome</keyword>
<dbReference type="RefSeq" id="WP_075071775.1">
    <property type="nucleotide sequence ID" value="NZ_DF967972.1"/>
</dbReference>
<dbReference type="Proteomes" id="UP000055060">
    <property type="component" value="Unassembled WGS sequence"/>
</dbReference>
<accession>A0A0S7BED2</accession>
<reference evidence="2" key="1">
    <citation type="submission" date="2015-07" db="EMBL/GenBank/DDBJ databases">
        <title>Draft Genome Sequences of Anaerolinea thermolimosa IMO-1, Bellilinea caldifistulae GOMI-1, Leptolinea tardivitalis YMTK-2, Levilinea saccharolytica KIBI-1,Longilinea arvoryzae KOME-1, Previously Described as Members of the Anaerolineaceae (Chloroflexi).</title>
        <authorList>
            <person name="Sekiguchi Y."/>
            <person name="Ohashi A."/>
            <person name="Matsuura N."/>
            <person name="Tourlousse M.D."/>
        </authorList>
    </citation>
    <scope>NUCLEOTIDE SEQUENCE [LARGE SCALE GENOMIC DNA]</scope>
    <source>
        <strain evidence="2">KOME-1</strain>
    </source>
</reference>
<dbReference type="EMBL" id="DF967972">
    <property type="protein sequence ID" value="GAP12338.1"/>
    <property type="molecule type" value="Genomic_DNA"/>
</dbReference>
<dbReference type="AlphaFoldDB" id="A0A0S7BED2"/>
<feature type="compositionally biased region" description="Polar residues" evidence="1">
    <location>
        <begin position="1"/>
        <end position="16"/>
    </location>
</feature>
<proteinExistence type="predicted"/>
<feature type="region of interest" description="Disordered" evidence="1">
    <location>
        <begin position="1"/>
        <end position="20"/>
    </location>
</feature>
<evidence type="ECO:0000313" key="2">
    <source>
        <dbReference type="EMBL" id="GAP12338.1"/>
    </source>
</evidence>
<gene>
    <name evidence="2" type="ORF">LARV_00071</name>
</gene>
<sequence>MTQDTVELNPFGSQPKQLPVQPLTDDQVRFVMDLFQKYPPGDLCVEDAVEIIEALENAGLRGPAVRTSLMIAGLDPQKFRALISINAVLRP</sequence>
<name>A0A0S7BED2_9CHLR</name>
<evidence type="ECO:0000256" key="1">
    <source>
        <dbReference type="SAM" id="MobiDB-lite"/>
    </source>
</evidence>
<organism evidence="2">
    <name type="scientific">Longilinea arvoryzae</name>
    <dbReference type="NCBI Taxonomy" id="360412"/>
    <lineage>
        <taxon>Bacteria</taxon>
        <taxon>Bacillati</taxon>
        <taxon>Chloroflexota</taxon>
        <taxon>Anaerolineae</taxon>
        <taxon>Anaerolineales</taxon>
        <taxon>Anaerolineaceae</taxon>
        <taxon>Longilinea</taxon>
    </lineage>
</organism>
<protein>
    <submittedName>
        <fullName evidence="2">Uncharacterized protein</fullName>
    </submittedName>
</protein>
<evidence type="ECO:0000313" key="3">
    <source>
        <dbReference type="Proteomes" id="UP000055060"/>
    </source>
</evidence>